<protein>
    <recommendedName>
        <fullName evidence="3">(S)-2-haloacid dehalogenase</fullName>
        <ecNumber evidence="3">3.8.1.2</ecNumber>
    </recommendedName>
    <alternativeName>
        <fullName evidence="3">2-haloalkanoic acid dehalogenase</fullName>
    </alternativeName>
    <alternativeName>
        <fullName evidence="3">Halocarboxylic acid halidohydrolase</fullName>
    </alternativeName>
    <alternativeName>
        <fullName evidence="3">L-2-haloacid dehalogenase</fullName>
    </alternativeName>
</protein>
<dbReference type="CDD" id="cd02588">
    <property type="entry name" value="HAD_L2-DEX"/>
    <property type="match status" value="1"/>
</dbReference>
<evidence type="ECO:0000256" key="1">
    <source>
        <dbReference type="ARBA" id="ARBA00008106"/>
    </source>
</evidence>
<organism evidence="4 5">
    <name type="scientific">Pseudomonas kielensis</name>
    <dbReference type="NCBI Taxonomy" id="2762577"/>
    <lineage>
        <taxon>Bacteria</taxon>
        <taxon>Pseudomonadati</taxon>
        <taxon>Pseudomonadota</taxon>
        <taxon>Gammaproteobacteria</taxon>
        <taxon>Pseudomonadales</taxon>
        <taxon>Pseudomonadaceae</taxon>
        <taxon>Pseudomonas</taxon>
    </lineage>
</organism>
<comment type="catalytic activity">
    <reaction evidence="3">
        <text>an (S)-2-haloacid + H2O = a (2R)-2-hydroxycarboxylate + a halide anion + H(+)</text>
        <dbReference type="Rhea" id="RHEA:11192"/>
        <dbReference type="ChEBI" id="CHEBI:15377"/>
        <dbReference type="ChEBI" id="CHEBI:15378"/>
        <dbReference type="ChEBI" id="CHEBI:16042"/>
        <dbReference type="ChEBI" id="CHEBI:58314"/>
        <dbReference type="ChEBI" id="CHEBI:137405"/>
        <dbReference type="EC" id="3.8.1.2"/>
    </reaction>
</comment>
<keyword evidence="5" id="KW-1185">Reference proteome</keyword>
<name>A0A7X1GJU5_9PSED</name>
<comment type="similarity">
    <text evidence="1 3">Belongs to the HAD-like hydrolase superfamily. S-2-haloalkanoic acid dehalogenase family.</text>
</comment>
<dbReference type="PANTHER" id="PTHR43316:SF3">
    <property type="entry name" value="HALOACID DEHALOGENASE, TYPE II (AFU_ORTHOLOGUE AFUA_2G07750)-RELATED"/>
    <property type="match status" value="1"/>
</dbReference>
<comment type="caution">
    <text evidence="4">The sequence shown here is derived from an EMBL/GenBank/DDBJ whole genome shotgun (WGS) entry which is preliminary data.</text>
</comment>
<gene>
    <name evidence="4" type="ORF">H7995_27665</name>
</gene>
<accession>A0A7X1GJU5</accession>
<dbReference type="InterPro" id="IPR023198">
    <property type="entry name" value="PGP-like_dom2"/>
</dbReference>
<dbReference type="GO" id="GO:0018784">
    <property type="term" value="F:(S)-2-haloacid dehalogenase activity"/>
    <property type="evidence" value="ECO:0007669"/>
    <property type="project" value="UniProtKB-UniRule"/>
</dbReference>
<proteinExistence type="inferred from homology"/>
<sequence>MTPTIAFDVYGTLINTKSVERALGLLAGQKSVVISELWRQKQLEYSFRRGLMRDYQDFSVCTHDALLFACESHGVTLSTSEQEQAMHAYTELEAFDDVKGGLADLQSSKLRLFAFSNGSRTAIDALLRYATLRESFIDVLSVEDVRSFKPDPIVYEHLVKQCEVPAGEVWLVSSNPFDVIGAANYGLRTAWLRRDPTVIFDPWGVVPDLVLGGFDDIASKIQAASL</sequence>
<dbReference type="InterPro" id="IPR036412">
    <property type="entry name" value="HAD-like_sf"/>
</dbReference>
<dbReference type="InterPro" id="IPR006439">
    <property type="entry name" value="HAD-SF_hydro_IA"/>
</dbReference>
<evidence type="ECO:0000313" key="4">
    <source>
        <dbReference type="EMBL" id="MBC2693560.1"/>
    </source>
</evidence>
<keyword evidence="2 3" id="KW-0378">Hydrolase</keyword>
<dbReference type="Gene3D" id="3.40.50.1000">
    <property type="entry name" value="HAD superfamily/HAD-like"/>
    <property type="match status" value="1"/>
</dbReference>
<reference evidence="4 5" key="1">
    <citation type="submission" date="2020-08" db="EMBL/GenBank/DDBJ databases">
        <title>Pseudomonas sp. nov.</title>
        <authorList>
            <person name="Gieschler S."/>
            <person name="Fiedler G."/>
            <person name="Brinks E."/>
            <person name="Boehnlein C."/>
            <person name="Franz C.M.A.P."/>
            <person name="Kabisch J."/>
        </authorList>
    </citation>
    <scope>NUCLEOTIDE SEQUENCE [LARGE SCALE GENOMIC DNA]</scope>
    <source>
        <strain evidence="4 5">MBT-1</strain>
    </source>
</reference>
<dbReference type="Pfam" id="PF00702">
    <property type="entry name" value="Hydrolase"/>
    <property type="match status" value="1"/>
</dbReference>
<dbReference type="InterPro" id="IPR023214">
    <property type="entry name" value="HAD_sf"/>
</dbReference>
<dbReference type="Gene3D" id="1.10.150.240">
    <property type="entry name" value="Putative phosphatase, domain 2"/>
    <property type="match status" value="1"/>
</dbReference>
<dbReference type="NCBIfam" id="TIGR01428">
    <property type="entry name" value="HAD_type_II"/>
    <property type="match status" value="1"/>
</dbReference>
<dbReference type="AlphaFoldDB" id="A0A7X1GJU5"/>
<evidence type="ECO:0000256" key="2">
    <source>
        <dbReference type="ARBA" id="ARBA00022801"/>
    </source>
</evidence>
<comment type="function">
    <text evidence="3">Catalyzes the hydrolytic dehalogenation of small (S)-2-haloalkanoic acids to yield the corresponding (R)-2-hydroxyalkanoic acids.</text>
</comment>
<dbReference type="PANTHER" id="PTHR43316">
    <property type="entry name" value="HYDROLASE, HALOACID DELAHOGENASE-RELATED"/>
    <property type="match status" value="1"/>
</dbReference>
<dbReference type="InterPro" id="IPR006328">
    <property type="entry name" value="2-HAD"/>
</dbReference>
<dbReference type="EC" id="3.8.1.2" evidence="3"/>
<dbReference type="SUPFAM" id="SSF56784">
    <property type="entry name" value="HAD-like"/>
    <property type="match status" value="1"/>
</dbReference>
<dbReference type="SFLD" id="SFLDG01129">
    <property type="entry name" value="C1.5:_HAD__Beta-PGM__Phosphata"/>
    <property type="match status" value="1"/>
</dbReference>
<dbReference type="Proteomes" id="UP000526003">
    <property type="component" value="Unassembled WGS sequence"/>
</dbReference>
<dbReference type="PRINTS" id="PR00413">
    <property type="entry name" value="HADHALOGNASE"/>
</dbReference>
<evidence type="ECO:0000313" key="5">
    <source>
        <dbReference type="Proteomes" id="UP000526003"/>
    </source>
</evidence>
<dbReference type="SFLD" id="SFLDS00003">
    <property type="entry name" value="Haloacid_Dehalogenase"/>
    <property type="match status" value="1"/>
</dbReference>
<dbReference type="EMBL" id="JACMYG010000059">
    <property type="protein sequence ID" value="MBC2693560.1"/>
    <property type="molecule type" value="Genomic_DNA"/>
</dbReference>
<dbReference type="RefSeq" id="WP_137807354.1">
    <property type="nucleotide sequence ID" value="NZ_JACMYG010000059.1"/>
</dbReference>
<dbReference type="NCBIfam" id="TIGR01493">
    <property type="entry name" value="HAD-SF-IA-v2"/>
    <property type="match status" value="1"/>
</dbReference>
<evidence type="ECO:0000256" key="3">
    <source>
        <dbReference type="RuleBase" id="RU368077"/>
    </source>
</evidence>
<dbReference type="InterPro" id="IPR051540">
    <property type="entry name" value="S-2-haloacid_dehalogenase"/>
</dbReference>